<dbReference type="AlphaFoldDB" id="A0AA38W5A7"/>
<evidence type="ECO:0000256" key="3">
    <source>
        <dbReference type="ARBA" id="ARBA00022741"/>
    </source>
</evidence>
<evidence type="ECO:0000256" key="5">
    <source>
        <dbReference type="ARBA" id="ARBA00022840"/>
    </source>
</evidence>
<dbReference type="GO" id="GO:0004714">
    <property type="term" value="F:transmembrane receptor protein tyrosine kinase activity"/>
    <property type="evidence" value="ECO:0007669"/>
    <property type="project" value="InterPro"/>
</dbReference>
<dbReference type="InterPro" id="IPR008271">
    <property type="entry name" value="Ser/Thr_kinase_AS"/>
</dbReference>
<dbReference type="PANTHER" id="PTHR27003">
    <property type="entry name" value="OS07G0166700 PROTEIN"/>
    <property type="match status" value="1"/>
</dbReference>
<dbReference type="GO" id="GO:0005886">
    <property type="term" value="C:plasma membrane"/>
    <property type="evidence" value="ECO:0007669"/>
    <property type="project" value="TreeGrafter"/>
</dbReference>
<dbReference type="SMART" id="SM00220">
    <property type="entry name" value="S_TKc"/>
    <property type="match status" value="1"/>
</dbReference>
<dbReference type="FunFam" id="1.10.510.10:FF:000876">
    <property type="entry name" value="Receptor-like protein kinase FERONIA"/>
    <property type="match status" value="1"/>
</dbReference>
<dbReference type="InterPro" id="IPR001245">
    <property type="entry name" value="Ser-Thr/Tyr_kinase_cat_dom"/>
</dbReference>
<proteinExistence type="predicted"/>
<evidence type="ECO:0000313" key="8">
    <source>
        <dbReference type="EMBL" id="KAJ9547202.1"/>
    </source>
</evidence>
<dbReference type="InterPro" id="IPR011009">
    <property type="entry name" value="Kinase-like_dom_sf"/>
</dbReference>
<accession>A0AA38W5A7</accession>
<name>A0AA38W5A7_9ASTR</name>
<dbReference type="Gene3D" id="1.10.510.10">
    <property type="entry name" value="Transferase(Phosphotransferase) domain 1"/>
    <property type="match status" value="2"/>
</dbReference>
<keyword evidence="1" id="KW-0723">Serine/threonine-protein kinase</keyword>
<dbReference type="GO" id="GO:0004674">
    <property type="term" value="F:protein serine/threonine kinase activity"/>
    <property type="evidence" value="ECO:0007669"/>
    <property type="project" value="UniProtKB-KW"/>
</dbReference>
<keyword evidence="2" id="KW-0808">Transferase</keyword>
<feature type="domain" description="Protein kinase" evidence="7">
    <location>
        <begin position="37"/>
        <end position="315"/>
    </location>
</feature>
<dbReference type="FunFam" id="3.30.200.20:FF:000039">
    <property type="entry name" value="receptor-like protein kinase FERONIA"/>
    <property type="match status" value="1"/>
</dbReference>
<dbReference type="PROSITE" id="PS00107">
    <property type="entry name" value="PROTEIN_KINASE_ATP"/>
    <property type="match status" value="1"/>
</dbReference>
<keyword evidence="9" id="KW-1185">Reference proteome</keyword>
<dbReference type="GO" id="GO:0005524">
    <property type="term" value="F:ATP binding"/>
    <property type="evidence" value="ECO:0007669"/>
    <property type="project" value="UniProtKB-UniRule"/>
</dbReference>
<dbReference type="PROSITE" id="PS50011">
    <property type="entry name" value="PROTEIN_KINASE_DOM"/>
    <property type="match status" value="2"/>
</dbReference>
<organism evidence="8 9">
    <name type="scientific">Centaurea solstitialis</name>
    <name type="common">yellow star-thistle</name>
    <dbReference type="NCBI Taxonomy" id="347529"/>
    <lineage>
        <taxon>Eukaryota</taxon>
        <taxon>Viridiplantae</taxon>
        <taxon>Streptophyta</taxon>
        <taxon>Embryophyta</taxon>
        <taxon>Tracheophyta</taxon>
        <taxon>Spermatophyta</taxon>
        <taxon>Magnoliopsida</taxon>
        <taxon>eudicotyledons</taxon>
        <taxon>Gunneridae</taxon>
        <taxon>Pentapetalae</taxon>
        <taxon>asterids</taxon>
        <taxon>campanulids</taxon>
        <taxon>Asterales</taxon>
        <taxon>Asteraceae</taxon>
        <taxon>Carduoideae</taxon>
        <taxon>Cardueae</taxon>
        <taxon>Centaureinae</taxon>
        <taxon>Centaurea</taxon>
    </lineage>
</organism>
<protein>
    <recommendedName>
        <fullName evidence="7">Protein kinase domain-containing protein</fullName>
    </recommendedName>
</protein>
<keyword evidence="3 6" id="KW-0547">Nucleotide-binding</keyword>
<keyword evidence="5 6" id="KW-0067">ATP-binding</keyword>
<dbReference type="SUPFAM" id="SSF56112">
    <property type="entry name" value="Protein kinase-like (PK-like)"/>
    <property type="match status" value="2"/>
</dbReference>
<reference evidence="8" key="1">
    <citation type="submission" date="2023-03" db="EMBL/GenBank/DDBJ databases">
        <title>Chromosome-scale reference genome and RAD-based genetic map of yellow starthistle (Centaurea solstitialis) reveal putative structural variation and QTLs associated with invader traits.</title>
        <authorList>
            <person name="Reatini B."/>
            <person name="Cang F.A."/>
            <person name="Jiang Q."/>
            <person name="Mckibben M.T.W."/>
            <person name="Barker M.S."/>
            <person name="Rieseberg L.H."/>
            <person name="Dlugosch K.M."/>
        </authorList>
    </citation>
    <scope>NUCLEOTIDE SEQUENCE</scope>
    <source>
        <strain evidence="8">CAN-66</strain>
        <tissue evidence="8">Leaf</tissue>
    </source>
</reference>
<dbReference type="PROSITE" id="PS00108">
    <property type="entry name" value="PROTEIN_KINASE_ST"/>
    <property type="match status" value="1"/>
</dbReference>
<feature type="binding site" evidence="6">
    <location>
        <position position="68"/>
    </location>
    <ligand>
        <name>ATP</name>
        <dbReference type="ChEBI" id="CHEBI:30616"/>
    </ligand>
</feature>
<dbReference type="Pfam" id="PF07714">
    <property type="entry name" value="PK_Tyr_Ser-Thr"/>
    <property type="match status" value="2"/>
</dbReference>
<dbReference type="InterPro" id="IPR045272">
    <property type="entry name" value="ANXUR1/2-like"/>
</dbReference>
<keyword evidence="4" id="KW-0418">Kinase</keyword>
<dbReference type="InterPro" id="IPR017441">
    <property type="entry name" value="Protein_kinase_ATP_BS"/>
</dbReference>
<evidence type="ECO:0000256" key="2">
    <source>
        <dbReference type="ARBA" id="ARBA00022679"/>
    </source>
</evidence>
<dbReference type="InterPro" id="IPR000719">
    <property type="entry name" value="Prot_kinase_dom"/>
</dbReference>
<evidence type="ECO:0000256" key="6">
    <source>
        <dbReference type="PROSITE-ProRule" id="PRU10141"/>
    </source>
</evidence>
<evidence type="ECO:0000259" key="7">
    <source>
        <dbReference type="PROSITE" id="PS50011"/>
    </source>
</evidence>
<dbReference type="PANTHER" id="PTHR27003:SF408">
    <property type="entry name" value="PROTEIN KINASE DOMAIN-CONTAINING PROTEIN"/>
    <property type="match status" value="1"/>
</dbReference>
<gene>
    <name evidence="8" type="ORF">OSB04_019745</name>
</gene>
<evidence type="ECO:0000256" key="4">
    <source>
        <dbReference type="ARBA" id="ARBA00022777"/>
    </source>
</evidence>
<dbReference type="CDD" id="cd14066">
    <property type="entry name" value="STKc_IRAK"/>
    <property type="match status" value="1"/>
</dbReference>
<comment type="caution">
    <text evidence="8">The sequence shown here is derived from an EMBL/GenBank/DDBJ whole genome shotgun (WGS) entry which is preliminary data.</text>
</comment>
<dbReference type="Proteomes" id="UP001172457">
    <property type="component" value="Chromosome 5"/>
</dbReference>
<dbReference type="Gene3D" id="3.30.200.20">
    <property type="entry name" value="Phosphorylase Kinase, domain 1"/>
    <property type="match status" value="2"/>
</dbReference>
<dbReference type="GO" id="GO:0009506">
    <property type="term" value="C:plasmodesma"/>
    <property type="evidence" value="ECO:0007669"/>
    <property type="project" value="TreeGrafter"/>
</dbReference>
<feature type="domain" description="Protein kinase" evidence="7">
    <location>
        <begin position="389"/>
        <end position="664"/>
    </location>
</feature>
<evidence type="ECO:0000313" key="9">
    <source>
        <dbReference type="Proteomes" id="UP001172457"/>
    </source>
</evidence>
<evidence type="ECO:0000256" key="1">
    <source>
        <dbReference type="ARBA" id="ARBA00022527"/>
    </source>
</evidence>
<dbReference type="EMBL" id="JARYMX010000005">
    <property type="protein sequence ID" value="KAJ9547202.1"/>
    <property type="molecule type" value="Genomic_DNA"/>
</dbReference>
<sequence length="705" mass="79733">MSFLATSQEAESSLSREAPQLCRQFMLSEIQVATQNFDESMVIGRGGFGKVYKGNINNGTSLLKVAIKRLDLDSNQGEVEFWVEVKMLSKLAHCHLVSLIGYCNDEQEMILVYEYMSHGSLEDHLHKRGIFLSWMRRLKICIGAARGLDYLHTGTGIKHGIIHRDVKSSNILLHNSWAAKISDFGLSKICPKDQPSTHVDTFVKGTFGYLDPNYFETGKLTRKSDVYAFGVVLFEILSGKRAVDTSIDEEQWGLARWAQDSVNEGRLKQIVDPTIRGRISPKCLKEFARIAHRCLHSHPKQRPTMFEVVVGLEFVLALQQKANLKLQPADMATVVRNVTMSLYPSSTLNSSVGLPDLKSINTYLDTVGGEDRILCRFDFDTVNVATENFSEANEISHSSYYEMYKGRLQNGRDIAIVISSIYSKINKEYMNEVSILVQVEHENLFQLLGYCIDGTKLFLIYEFAPYASLGSLLSDPMCTLLDWNKRYKILLAVAKVLVYLHKHAPIRITHRDLNPNSVLLDESLDPKLSGFGVARSFVINETEVDLHETMWSEYIEPEYLNHGHLSTKVDVFNFGMMVLETVIRPSSTTGFANYEMLLKSYVERNLLEGTLLDIIDPRINVDSNMITRFIEIALLCTQTEAHAIDRPTMEEVVDMILGNSSPTLLLKTIQARTIIDNEIIDYEIQSTDLSDTGEVEDFISELSPR</sequence>